<keyword evidence="1 6" id="KW-0645">Protease</keyword>
<dbReference type="PROSITE" id="PS00134">
    <property type="entry name" value="TRYPSIN_HIS"/>
    <property type="match status" value="1"/>
</dbReference>
<dbReference type="CDD" id="cd00190">
    <property type="entry name" value="Tryp_SPc"/>
    <property type="match status" value="1"/>
</dbReference>
<evidence type="ECO:0000256" key="6">
    <source>
        <dbReference type="RuleBase" id="RU363034"/>
    </source>
</evidence>
<feature type="signal peptide" evidence="7">
    <location>
        <begin position="1"/>
        <end position="24"/>
    </location>
</feature>
<dbReference type="InterPro" id="IPR009003">
    <property type="entry name" value="Peptidase_S1_PA"/>
</dbReference>
<keyword evidence="7" id="KW-0732">Signal</keyword>
<keyword evidence="4" id="KW-1015">Disulfide bond</keyword>
<keyword evidence="10" id="KW-1185">Reference proteome</keyword>
<dbReference type="STRING" id="161767.ENSAPEP00000021271"/>
<feature type="chain" id="PRO_5018004581" description="Peptidase S1 domain-containing protein" evidence="7">
    <location>
        <begin position="25"/>
        <end position="263"/>
    </location>
</feature>
<dbReference type="PROSITE" id="PS51257">
    <property type="entry name" value="PROKAR_LIPOPROTEIN"/>
    <property type="match status" value="1"/>
</dbReference>
<dbReference type="FunFam" id="2.40.10.10:FF:000002">
    <property type="entry name" value="Transmembrane protease serine"/>
    <property type="match status" value="1"/>
</dbReference>
<evidence type="ECO:0000256" key="1">
    <source>
        <dbReference type="ARBA" id="ARBA00022670"/>
    </source>
</evidence>
<reference evidence="9 10" key="1">
    <citation type="submission" date="2018-03" db="EMBL/GenBank/DDBJ databases">
        <title>Finding Nemo's genes: A chromosome-scale reference assembly of the genome of the orange clownfish Amphiprion percula.</title>
        <authorList>
            <person name="Lehmann R."/>
        </authorList>
    </citation>
    <scope>NUCLEOTIDE SEQUENCE</scope>
</reference>
<dbReference type="InterPro" id="IPR001314">
    <property type="entry name" value="Peptidase_S1A"/>
</dbReference>
<organism evidence="9 10">
    <name type="scientific">Amphiprion percula</name>
    <name type="common">Orange clownfish</name>
    <name type="synonym">Lutjanus percula</name>
    <dbReference type="NCBI Taxonomy" id="161767"/>
    <lineage>
        <taxon>Eukaryota</taxon>
        <taxon>Metazoa</taxon>
        <taxon>Chordata</taxon>
        <taxon>Craniata</taxon>
        <taxon>Vertebrata</taxon>
        <taxon>Euteleostomi</taxon>
        <taxon>Actinopterygii</taxon>
        <taxon>Neopterygii</taxon>
        <taxon>Teleostei</taxon>
        <taxon>Neoteleostei</taxon>
        <taxon>Acanthomorphata</taxon>
        <taxon>Ovalentaria</taxon>
        <taxon>Pomacentridae</taxon>
        <taxon>Amphiprion</taxon>
    </lineage>
</organism>
<evidence type="ECO:0000313" key="10">
    <source>
        <dbReference type="Proteomes" id="UP000265080"/>
    </source>
</evidence>
<comment type="similarity">
    <text evidence="5">Belongs to the peptidase S1 family. CLIP subfamily.</text>
</comment>
<evidence type="ECO:0000256" key="3">
    <source>
        <dbReference type="ARBA" id="ARBA00022825"/>
    </source>
</evidence>
<accession>A0A3P8T9J2</accession>
<evidence type="ECO:0000313" key="9">
    <source>
        <dbReference type="Ensembl" id="ENSAPEP00000021271.1"/>
    </source>
</evidence>
<dbReference type="PANTHER" id="PTHR24271">
    <property type="entry name" value="KALLIKREIN-RELATED"/>
    <property type="match status" value="1"/>
</dbReference>
<dbReference type="OMA" id="VGMSDIS"/>
<dbReference type="SMART" id="SM00020">
    <property type="entry name" value="Tryp_SPc"/>
    <property type="match status" value="1"/>
</dbReference>
<dbReference type="Proteomes" id="UP000265080">
    <property type="component" value="Chromosome 5"/>
</dbReference>
<dbReference type="InterPro" id="IPR018114">
    <property type="entry name" value="TRYPSIN_HIS"/>
</dbReference>
<evidence type="ECO:0000256" key="2">
    <source>
        <dbReference type="ARBA" id="ARBA00022801"/>
    </source>
</evidence>
<dbReference type="PANTHER" id="PTHR24271:SF52">
    <property type="entry name" value="GRANZYME K"/>
    <property type="match status" value="1"/>
</dbReference>
<dbReference type="InterPro" id="IPR001254">
    <property type="entry name" value="Trypsin_dom"/>
</dbReference>
<dbReference type="PRINTS" id="PR00722">
    <property type="entry name" value="CHYMOTRYPSIN"/>
</dbReference>
<dbReference type="PROSITE" id="PS00135">
    <property type="entry name" value="TRYPSIN_SER"/>
    <property type="match status" value="1"/>
</dbReference>
<dbReference type="InterPro" id="IPR043504">
    <property type="entry name" value="Peptidase_S1_PA_chymotrypsin"/>
</dbReference>
<dbReference type="FunFam" id="2.40.10.10:FF:000068">
    <property type="entry name" value="transmembrane protease serine 2"/>
    <property type="match status" value="1"/>
</dbReference>
<dbReference type="AlphaFoldDB" id="A0A3P8T9J2"/>
<keyword evidence="3 6" id="KW-0720">Serine protease</keyword>
<dbReference type="GO" id="GO:0006508">
    <property type="term" value="P:proteolysis"/>
    <property type="evidence" value="ECO:0007669"/>
    <property type="project" value="UniProtKB-KW"/>
</dbReference>
<name>A0A3P8T9J2_AMPPE</name>
<dbReference type="PROSITE" id="PS50240">
    <property type="entry name" value="TRYPSIN_DOM"/>
    <property type="match status" value="1"/>
</dbReference>
<keyword evidence="2 6" id="KW-0378">Hydrolase</keyword>
<feature type="domain" description="Peptidase S1" evidence="8">
    <location>
        <begin position="27"/>
        <end position="258"/>
    </location>
</feature>
<sequence>MLCLRDLCVLISSGLLLIVQSCHGSEIIGGKEVEPHSMPFMALLKAKSPQCGGTLIHPKWVLTAAHCAKIKEVLLGVHAIKKKEKCSRQVQKVTRSVPHPDYNKVTEGNDLMLLSLKTPVKKTNSVEWLELGKTIQDPAAGKRCLVARWGETRQKFKKAKMSAVLMSVNVTVIDRAACNSPNHYDRKPVITSDMICAGSTGDKMADTCNGDSGGPFLCDRQLVGVTSFGGKVCGDKKEVGVYSFLSKKHLKWIKETVGMSDIS</sequence>
<evidence type="ECO:0000256" key="5">
    <source>
        <dbReference type="ARBA" id="ARBA00024195"/>
    </source>
</evidence>
<proteinExistence type="inferred from homology"/>
<dbReference type="GO" id="GO:0004252">
    <property type="term" value="F:serine-type endopeptidase activity"/>
    <property type="evidence" value="ECO:0007669"/>
    <property type="project" value="InterPro"/>
</dbReference>
<dbReference type="SUPFAM" id="SSF50494">
    <property type="entry name" value="Trypsin-like serine proteases"/>
    <property type="match status" value="1"/>
</dbReference>
<dbReference type="Ensembl" id="ENSAPET00000021837.1">
    <property type="protein sequence ID" value="ENSAPEP00000021271.1"/>
    <property type="gene ID" value="ENSAPEG00000015167.1"/>
</dbReference>
<evidence type="ECO:0000256" key="4">
    <source>
        <dbReference type="ARBA" id="ARBA00023157"/>
    </source>
</evidence>
<reference evidence="9" key="2">
    <citation type="submission" date="2025-08" db="UniProtKB">
        <authorList>
            <consortium name="Ensembl"/>
        </authorList>
    </citation>
    <scope>IDENTIFICATION</scope>
</reference>
<dbReference type="GeneTree" id="ENSGT00940000163484"/>
<reference evidence="9" key="3">
    <citation type="submission" date="2025-09" db="UniProtKB">
        <authorList>
            <consortium name="Ensembl"/>
        </authorList>
    </citation>
    <scope>IDENTIFICATION</scope>
</reference>
<evidence type="ECO:0000259" key="8">
    <source>
        <dbReference type="PROSITE" id="PS50240"/>
    </source>
</evidence>
<dbReference type="Gene3D" id="2.40.10.10">
    <property type="entry name" value="Trypsin-like serine proteases"/>
    <property type="match status" value="2"/>
</dbReference>
<dbReference type="InterPro" id="IPR033116">
    <property type="entry name" value="TRYPSIN_SER"/>
</dbReference>
<evidence type="ECO:0000256" key="7">
    <source>
        <dbReference type="SAM" id="SignalP"/>
    </source>
</evidence>
<dbReference type="Pfam" id="PF00089">
    <property type="entry name" value="Trypsin"/>
    <property type="match status" value="1"/>
</dbReference>
<protein>
    <recommendedName>
        <fullName evidence="8">Peptidase S1 domain-containing protein</fullName>
    </recommendedName>
</protein>